<name>A0AA46N7E9_9VIRU</name>
<organism evidence="1 2">
    <name type="scientific">Lokiarchaeia virus SkuldV1</name>
    <dbReference type="NCBI Taxonomy" id="3058189"/>
    <lineage>
        <taxon>Viruses</taxon>
        <taxon>Varidnaviria</taxon>
        <taxon>Abadenavirae</taxon>
        <taxon>Produgelaviricota</taxon>
        <taxon>Belvinaviricetes</taxon>
        <taxon>Atroposvirales</taxon>
        <taxon>Skuldviridae</taxon>
        <taxon>Delusorvirus</taxon>
        <taxon>Delusorvirus hikurangiense</taxon>
    </lineage>
</organism>
<dbReference type="Proteomes" id="UP001157400">
    <property type="component" value="Segment"/>
</dbReference>
<reference evidence="1" key="1">
    <citation type="submission" date="2021-10" db="EMBL/GenBank/DDBJ databases">
        <authorList>
            <person name="Medvedeva S."/>
            <person name="Sun J."/>
            <person name="Yutin N."/>
            <person name="Koonin E.V."/>
            <person name="Nunoura T."/>
            <person name="Rinke C."/>
            <person name="Krupovic M."/>
        </authorList>
    </citation>
    <scope>NUCLEOTIDE SEQUENCE</scope>
    <source>
        <strain evidence="1">SkuldV1</strain>
    </source>
</reference>
<protein>
    <submittedName>
        <fullName evidence="1">Topo mini-A</fullName>
    </submittedName>
</protein>
<evidence type="ECO:0000313" key="2">
    <source>
        <dbReference type="Proteomes" id="UP001157400"/>
    </source>
</evidence>
<dbReference type="EMBL" id="OK558607">
    <property type="protein sequence ID" value="UPO70962.1"/>
    <property type="molecule type" value="Genomic_DNA"/>
</dbReference>
<proteinExistence type="predicted"/>
<evidence type="ECO:0000313" key="1">
    <source>
        <dbReference type="EMBL" id="UPO70962.1"/>
    </source>
</evidence>
<gene>
    <name evidence="1" type="ORF">11324_00008</name>
</gene>
<accession>A0AA46N7E9</accession>
<keyword evidence="2" id="KW-1185">Reference proteome</keyword>
<sequence length="402" mass="47987">MVKRIGQVEWCANMFQKAFPIKSFYAEFPDGTTKKVIWLRGFHYFIAVLPKEQRQIPTIKGTRLYENTKQEYKNLSDIWVKAQLKGLIDSELIWDNRNEFIIERRSRNKVDILDFDYQTRSGYYFSFDINMLRTFEKFKDSVNIVPSFSENRFKNQFYEIIVVTEKLTVKAVIKDICREHGANCSILKGQSSFTRVRDICKKAKKNKRPILLLGIYDLDCAGWDMPTSFMKRVNQIYPHQDHKFIRVALNRDQAKKYNLPASFEPDDKGYPKAQKERFYRESGGTSCIELDAMDNIAIRESLRTELEIYSGLKLDEIQERRFKKREKKRIGHILNNFDFEPYRQKYERAYKRYAQFYGNMIQKRGYLKAKYNFLTDMVWNAKKEIENNLKKQLENGEEIEQT</sequence>